<evidence type="ECO:0000313" key="4">
    <source>
        <dbReference type="Proteomes" id="UP001558713"/>
    </source>
</evidence>
<gene>
    <name evidence="3" type="ORF">V5N11_016993</name>
</gene>
<evidence type="ECO:0000259" key="2">
    <source>
        <dbReference type="Pfam" id="PF04510"/>
    </source>
</evidence>
<feature type="domain" description="DUF577" evidence="2">
    <location>
        <begin position="121"/>
        <end position="287"/>
    </location>
</feature>
<proteinExistence type="predicted"/>
<dbReference type="EMBL" id="JBANAX010000290">
    <property type="protein sequence ID" value="KAL1215227.1"/>
    <property type="molecule type" value="Genomic_DNA"/>
</dbReference>
<protein>
    <recommendedName>
        <fullName evidence="2">DUF577 domain-containing protein</fullName>
    </recommendedName>
</protein>
<name>A0ABD1B9H6_CARAN</name>
<organism evidence="3 4">
    <name type="scientific">Cardamine amara subsp. amara</name>
    <dbReference type="NCBI Taxonomy" id="228776"/>
    <lineage>
        <taxon>Eukaryota</taxon>
        <taxon>Viridiplantae</taxon>
        <taxon>Streptophyta</taxon>
        <taxon>Embryophyta</taxon>
        <taxon>Tracheophyta</taxon>
        <taxon>Spermatophyta</taxon>
        <taxon>Magnoliopsida</taxon>
        <taxon>eudicotyledons</taxon>
        <taxon>Gunneridae</taxon>
        <taxon>Pentapetalae</taxon>
        <taxon>rosids</taxon>
        <taxon>malvids</taxon>
        <taxon>Brassicales</taxon>
        <taxon>Brassicaceae</taxon>
        <taxon>Cardamineae</taxon>
        <taxon>Cardamine</taxon>
    </lineage>
</organism>
<evidence type="ECO:0000313" key="3">
    <source>
        <dbReference type="EMBL" id="KAL1215227.1"/>
    </source>
</evidence>
<dbReference type="AlphaFoldDB" id="A0ABD1B9H6"/>
<feature type="region of interest" description="Disordered" evidence="1">
    <location>
        <begin position="1"/>
        <end position="22"/>
    </location>
</feature>
<reference evidence="3 4" key="1">
    <citation type="submission" date="2024-04" db="EMBL/GenBank/DDBJ databases">
        <title>Genome assembly C_amara_ONT_v2.</title>
        <authorList>
            <person name="Yant L."/>
            <person name="Moore C."/>
            <person name="Slenker M."/>
        </authorList>
    </citation>
    <scope>NUCLEOTIDE SEQUENCE [LARGE SCALE GENOMIC DNA]</scope>
    <source>
        <tissue evidence="3">Leaf</tissue>
    </source>
</reference>
<comment type="caution">
    <text evidence="3">The sequence shown here is derived from an EMBL/GenBank/DDBJ whole genome shotgun (WGS) entry which is preliminary data.</text>
</comment>
<dbReference type="Pfam" id="PF04510">
    <property type="entry name" value="DUF577"/>
    <property type="match status" value="1"/>
</dbReference>
<keyword evidence="4" id="KW-1185">Reference proteome</keyword>
<dbReference type="PANTHER" id="PTHR31861:SF17">
    <property type="entry name" value="DUF577 DOMAIN-CONTAINING PROTEIN"/>
    <property type="match status" value="1"/>
</dbReference>
<evidence type="ECO:0000256" key="1">
    <source>
        <dbReference type="SAM" id="MobiDB-lite"/>
    </source>
</evidence>
<dbReference type="PANTHER" id="PTHR31861">
    <property type="entry name" value="OS10G0507500 PROTEIN"/>
    <property type="match status" value="1"/>
</dbReference>
<accession>A0ABD1B9H6</accession>
<dbReference type="Proteomes" id="UP001558713">
    <property type="component" value="Unassembled WGS sequence"/>
</dbReference>
<dbReference type="InterPro" id="IPR007598">
    <property type="entry name" value="DUF577"/>
</dbReference>
<sequence>MTSNSRYDVGSSSNPSPPLTESKNYIGEKAKQILATRQVEEIANLVTKLCYGKETKETEESSKLLYKSFTKHFPKVLSKKLFQLYRLAPVTPKIRSFALTLLDSLLIDLEDSRFDWNTESLKHIKTHLTACLVEQETSDHDFKLLSRIVSRVAVDIFINNISWDELLAYMLSLNQNKRLLLIFSDLPMVLDEEFLIPLLEDDLHLKIISGLLSSDSEDEEWCLAFGAGFSLILQLVNLEKKDLVWDLVYVVVHSVREMVNVKRREIVVRKGFMKLVKKVRREAMRFREAEYEVVSRLALMLKSVNGVCEATEMAAKMIHEVLDRYYMGGEALDLALINQSLEMLKSCK</sequence>